<evidence type="ECO:0000313" key="2">
    <source>
        <dbReference type="Proteomes" id="UP000629468"/>
    </source>
</evidence>
<proteinExistence type="predicted"/>
<dbReference type="AlphaFoldDB" id="A0A8H7C314"/>
<dbReference type="EMBL" id="JABXXO010000014">
    <property type="protein sequence ID" value="KAF7761085.1"/>
    <property type="molecule type" value="Genomic_DNA"/>
</dbReference>
<sequence length="79" mass="8867">MPYLCSHSRHFSSFIAASHLRPRLVSRHCQLRDSFATETYSDPTIADNQDAIIILHSKSATPRRFFRGGVAVRPAPGSR</sequence>
<evidence type="ECO:0000313" key="1">
    <source>
        <dbReference type="EMBL" id="KAF7761085.1"/>
    </source>
</evidence>
<dbReference type="Proteomes" id="UP000629468">
    <property type="component" value="Unassembled WGS sequence"/>
</dbReference>
<accession>A0A8H7C314</accession>
<name>A0A8H7C314_AGABI</name>
<gene>
    <name evidence="1" type="ORF">Agabi119p4_10494</name>
</gene>
<reference evidence="1 2" key="1">
    <citation type="journal article" name="Sci. Rep.">
        <title>Telomere-to-telomere assembled and centromere annotated genomes of the two main subspecies of the button mushroom Agaricus bisporus reveal especially polymorphic chromosome ends.</title>
        <authorList>
            <person name="Sonnenberg A.S.M."/>
            <person name="Sedaghat-Telgerd N."/>
            <person name="Lavrijssen B."/>
            <person name="Ohm R.A."/>
            <person name="Hendrickx P.M."/>
            <person name="Scholtmeijer K."/>
            <person name="Baars J.J.P."/>
            <person name="van Peer A."/>
        </authorList>
    </citation>
    <scope>NUCLEOTIDE SEQUENCE [LARGE SCALE GENOMIC DNA]</scope>
    <source>
        <strain evidence="1 2">H119_p4</strain>
    </source>
</reference>
<organism evidence="1 2">
    <name type="scientific">Agaricus bisporus var. burnettii</name>
    <dbReference type="NCBI Taxonomy" id="192524"/>
    <lineage>
        <taxon>Eukaryota</taxon>
        <taxon>Fungi</taxon>
        <taxon>Dikarya</taxon>
        <taxon>Basidiomycota</taxon>
        <taxon>Agaricomycotina</taxon>
        <taxon>Agaricomycetes</taxon>
        <taxon>Agaricomycetidae</taxon>
        <taxon>Agaricales</taxon>
        <taxon>Agaricineae</taxon>
        <taxon>Agaricaceae</taxon>
        <taxon>Agaricus</taxon>
    </lineage>
</organism>
<comment type="caution">
    <text evidence="1">The sequence shown here is derived from an EMBL/GenBank/DDBJ whole genome shotgun (WGS) entry which is preliminary data.</text>
</comment>
<protein>
    <submittedName>
        <fullName evidence="1">Uncharacterized protein</fullName>
    </submittedName>
</protein>